<reference evidence="1" key="1">
    <citation type="journal article" date="2021" name="Nat. Commun.">
        <title>Genetic determinants of endophytism in the Arabidopsis root mycobiome.</title>
        <authorList>
            <person name="Mesny F."/>
            <person name="Miyauchi S."/>
            <person name="Thiergart T."/>
            <person name="Pickel B."/>
            <person name="Atanasova L."/>
            <person name="Karlsson M."/>
            <person name="Huettel B."/>
            <person name="Barry K.W."/>
            <person name="Haridas S."/>
            <person name="Chen C."/>
            <person name="Bauer D."/>
            <person name="Andreopoulos W."/>
            <person name="Pangilinan J."/>
            <person name="LaButti K."/>
            <person name="Riley R."/>
            <person name="Lipzen A."/>
            <person name="Clum A."/>
            <person name="Drula E."/>
            <person name="Henrissat B."/>
            <person name="Kohler A."/>
            <person name="Grigoriev I.V."/>
            <person name="Martin F.M."/>
            <person name="Hacquard S."/>
        </authorList>
    </citation>
    <scope>NUCLEOTIDE SEQUENCE</scope>
    <source>
        <strain evidence="1">MPI-CAGE-CH-0243</strain>
    </source>
</reference>
<protein>
    <submittedName>
        <fullName evidence="1">Uncharacterized protein</fullName>
    </submittedName>
</protein>
<dbReference type="AlphaFoldDB" id="A0A9P9EIW7"/>
<accession>A0A9P9EIW7</accession>
<dbReference type="Proteomes" id="UP000700596">
    <property type="component" value="Unassembled WGS sequence"/>
</dbReference>
<dbReference type="OrthoDB" id="5362512at2759"/>
<evidence type="ECO:0000313" key="1">
    <source>
        <dbReference type="EMBL" id="KAH7138293.1"/>
    </source>
</evidence>
<gene>
    <name evidence="1" type="ORF">B0J11DRAFT_11772</name>
</gene>
<name>A0A9P9EIW7_9PLEO</name>
<sequence>MLCSVCYCMIRGHAGRQWRGSGDFQFGHHTTSVSLEQSAGLGCFICRIIWREWTSNHLIKHEHLHIDSR</sequence>
<proteinExistence type="predicted"/>
<dbReference type="EMBL" id="JAGMWT010000001">
    <property type="protein sequence ID" value="KAH7138293.1"/>
    <property type="molecule type" value="Genomic_DNA"/>
</dbReference>
<comment type="caution">
    <text evidence="1">The sequence shown here is derived from an EMBL/GenBank/DDBJ whole genome shotgun (WGS) entry which is preliminary data.</text>
</comment>
<evidence type="ECO:0000313" key="2">
    <source>
        <dbReference type="Proteomes" id="UP000700596"/>
    </source>
</evidence>
<keyword evidence="2" id="KW-1185">Reference proteome</keyword>
<organism evidence="1 2">
    <name type="scientific">Dendryphion nanum</name>
    <dbReference type="NCBI Taxonomy" id="256645"/>
    <lineage>
        <taxon>Eukaryota</taxon>
        <taxon>Fungi</taxon>
        <taxon>Dikarya</taxon>
        <taxon>Ascomycota</taxon>
        <taxon>Pezizomycotina</taxon>
        <taxon>Dothideomycetes</taxon>
        <taxon>Pleosporomycetidae</taxon>
        <taxon>Pleosporales</taxon>
        <taxon>Torulaceae</taxon>
        <taxon>Dendryphion</taxon>
    </lineage>
</organism>